<evidence type="ECO:0000313" key="5">
    <source>
        <dbReference type="Proteomes" id="UP000177876"/>
    </source>
</evidence>
<comment type="similarity">
    <text evidence="1 2">Belongs to the anti-sigma-factor antagonist family.</text>
</comment>
<dbReference type="PANTHER" id="PTHR33495">
    <property type="entry name" value="ANTI-SIGMA FACTOR ANTAGONIST TM_1081-RELATED-RELATED"/>
    <property type="match status" value="1"/>
</dbReference>
<proteinExistence type="inferred from homology"/>
<dbReference type="Pfam" id="PF01740">
    <property type="entry name" value="STAS"/>
    <property type="match status" value="1"/>
</dbReference>
<evidence type="ECO:0000256" key="2">
    <source>
        <dbReference type="RuleBase" id="RU003749"/>
    </source>
</evidence>
<comment type="caution">
    <text evidence="4">The sequence shown here is derived from an EMBL/GenBank/DDBJ whole genome shotgun (WGS) entry which is preliminary data.</text>
</comment>
<feature type="domain" description="STAS" evidence="3">
    <location>
        <begin position="4"/>
        <end position="113"/>
    </location>
</feature>
<dbReference type="InterPro" id="IPR002645">
    <property type="entry name" value="STAS_dom"/>
</dbReference>
<dbReference type="GO" id="GO:0043856">
    <property type="term" value="F:anti-sigma factor antagonist activity"/>
    <property type="evidence" value="ECO:0007669"/>
    <property type="project" value="InterPro"/>
</dbReference>
<dbReference type="PANTHER" id="PTHR33495:SF2">
    <property type="entry name" value="ANTI-SIGMA FACTOR ANTAGONIST TM_1081-RELATED"/>
    <property type="match status" value="1"/>
</dbReference>
<dbReference type="Gene3D" id="3.30.750.24">
    <property type="entry name" value="STAS domain"/>
    <property type="match status" value="1"/>
</dbReference>
<dbReference type="PROSITE" id="PS50801">
    <property type="entry name" value="STAS"/>
    <property type="match status" value="1"/>
</dbReference>
<accession>A0A1F2WF20</accession>
<sequence>MEIALSKAGDMGEIAVVRVSGVVDSETVDRFGETINDVFADGCYNIVLDIDGLTYINTAGLSIIADAFKKSSQNKGQLKILHAGEAIRELLDVVRFTKIIDIYENEEEALGSFK</sequence>
<dbReference type="SUPFAM" id="SSF52091">
    <property type="entry name" value="SpoIIaa-like"/>
    <property type="match status" value="1"/>
</dbReference>
<dbReference type="EMBL" id="MELK01000053">
    <property type="protein sequence ID" value="OFW55453.1"/>
    <property type="molecule type" value="Genomic_DNA"/>
</dbReference>
<evidence type="ECO:0000259" key="3">
    <source>
        <dbReference type="PROSITE" id="PS50801"/>
    </source>
</evidence>
<dbReference type="Proteomes" id="UP000177876">
    <property type="component" value="Unassembled WGS sequence"/>
</dbReference>
<protein>
    <recommendedName>
        <fullName evidence="2">Anti-sigma factor antagonist</fullName>
    </recommendedName>
</protein>
<gene>
    <name evidence="4" type="ORF">A2Y75_08975</name>
</gene>
<evidence type="ECO:0000256" key="1">
    <source>
        <dbReference type="ARBA" id="ARBA00009013"/>
    </source>
</evidence>
<dbReference type="InterPro" id="IPR003658">
    <property type="entry name" value="Anti-sigma_ant"/>
</dbReference>
<evidence type="ECO:0000313" key="4">
    <source>
        <dbReference type="EMBL" id="OFW55453.1"/>
    </source>
</evidence>
<organism evidence="4 5">
    <name type="scientific">Candidatus Solincola sediminis</name>
    <dbReference type="NCBI Taxonomy" id="1797199"/>
    <lineage>
        <taxon>Bacteria</taxon>
        <taxon>Bacillati</taxon>
        <taxon>Actinomycetota</taxon>
        <taxon>Candidatus Geothermincolia</taxon>
        <taxon>Candidatus Geothermincolales</taxon>
        <taxon>Candidatus Geothermincolaceae</taxon>
        <taxon>Candidatus Solincola</taxon>
    </lineage>
</organism>
<dbReference type="STRING" id="1797197.A2Y75_08975"/>
<name>A0A1F2WF20_9ACTN</name>
<dbReference type="NCBIfam" id="TIGR00377">
    <property type="entry name" value="ant_ant_sig"/>
    <property type="match status" value="1"/>
</dbReference>
<dbReference type="InterPro" id="IPR036513">
    <property type="entry name" value="STAS_dom_sf"/>
</dbReference>
<reference evidence="4 5" key="1">
    <citation type="journal article" date="2016" name="Nat. Commun.">
        <title>Thousands of microbial genomes shed light on interconnected biogeochemical processes in an aquifer system.</title>
        <authorList>
            <person name="Anantharaman K."/>
            <person name="Brown C.T."/>
            <person name="Hug L.A."/>
            <person name="Sharon I."/>
            <person name="Castelle C.J."/>
            <person name="Probst A.J."/>
            <person name="Thomas B.C."/>
            <person name="Singh A."/>
            <person name="Wilkins M.J."/>
            <person name="Karaoz U."/>
            <person name="Brodie E.L."/>
            <person name="Williams K.H."/>
            <person name="Hubbard S.S."/>
            <person name="Banfield J.F."/>
        </authorList>
    </citation>
    <scope>NUCLEOTIDE SEQUENCE [LARGE SCALE GENOMIC DNA]</scope>
</reference>
<dbReference type="AlphaFoldDB" id="A0A1F2WF20"/>
<dbReference type="CDD" id="cd07043">
    <property type="entry name" value="STAS_anti-anti-sigma_factors"/>
    <property type="match status" value="1"/>
</dbReference>